<protein>
    <submittedName>
        <fullName evidence="1">Uncharacterized protein</fullName>
    </submittedName>
</protein>
<evidence type="ECO:0000313" key="1">
    <source>
        <dbReference type="EMBL" id="MER5078369.1"/>
    </source>
</evidence>
<reference evidence="1 2" key="1">
    <citation type="submission" date="2021-04" db="EMBL/GenBank/DDBJ databases">
        <title>Determining the burden of carbapenem-resistant Enterobacterales from a tertiary public heath setting in Bangladesh: a clinical, epidemiological, and molecular study.</title>
        <authorList>
            <person name="Farzana R."/>
            <person name="Walsh T.R."/>
        </authorList>
    </citation>
    <scope>NUCLEOTIDE SEQUENCE [LARGE SCALE GENOMIC DNA]</scope>
    <source>
        <strain evidence="2">dmpro_s316</strain>
    </source>
</reference>
<dbReference type="EMBL" id="JAGSRH010000027">
    <property type="protein sequence ID" value="MER5078369.1"/>
    <property type="molecule type" value="Genomic_DNA"/>
</dbReference>
<gene>
    <name evidence="1" type="ORF">KDV35_16110</name>
</gene>
<accession>A0ABD5L8F2</accession>
<comment type="caution">
    <text evidence="1">The sequence shown here is derived from an EMBL/GenBank/DDBJ whole genome shotgun (WGS) entry which is preliminary data.</text>
</comment>
<proteinExistence type="predicted"/>
<dbReference type="Proteomes" id="UP001495779">
    <property type="component" value="Unassembled WGS sequence"/>
</dbReference>
<evidence type="ECO:0000313" key="2">
    <source>
        <dbReference type="Proteomes" id="UP001495779"/>
    </source>
</evidence>
<organism evidence="1 2">
    <name type="scientific">Providencia stuartii</name>
    <dbReference type="NCBI Taxonomy" id="588"/>
    <lineage>
        <taxon>Bacteria</taxon>
        <taxon>Pseudomonadati</taxon>
        <taxon>Pseudomonadota</taxon>
        <taxon>Gammaproteobacteria</taxon>
        <taxon>Enterobacterales</taxon>
        <taxon>Morganellaceae</taxon>
        <taxon>Providencia</taxon>
    </lineage>
</organism>
<dbReference type="AlphaFoldDB" id="A0ABD5L8F2"/>
<name>A0ABD5L8F2_PROST</name>
<sequence length="153" mass="17796">MNYYKLGINPASKKWKGYMNPSPLFLDDKGNELNDVKLSAIQERFNGVLYFDILSQGKIPPVTSTGSRFLAFNGSIFCTDDFDVNGVQPIPIINRDSHLKYILMHVFNYIDCVDWEHSKVDHWPVGYIPETWESKRGRFLLNLLFIKVRYLKT</sequence>
<dbReference type="RefSeq" id="WP_247047161.1">
    <property type="nucleotide sequence ID" value="NZ_JAGSRG010000004.1"/>
</dbReference>